<feature type="domain" description="MRH" evidence="10">
    <location>
        <begin position="20"/>
        <end position="160"/>
    </location>
</feature>
<dbReference type="OrthoDB" id="4504960at2759"/>
<dbReference type="GO" id="GO:0000139">
    <property type="term" value="C:Golgi membrane"/>
    <property type="evidence" value="ECO:0007669"/>
    <property type="project" value="UniProtKB-SubCell"/>
</dbReference>
<dbReference type="PANTHER" id="PTHR15071:SF0">
    <property type="entry name" value="MANNOSE 6-PHOSPHATE RECEPTOR-LIKE PROTEIN 1"/>
    <property type="match status" value="1"/>
</dbReference>
<evidence type="ECO:0000256" key="3">
    <source>
        <dbReference type="ARBA" id="ARBA00022692"/>
    </source>
</evidence>
<evidence type="ECO:0000259" key="10">
    <source>
        <dbReference type="PROSITE" id="PS51914"/>
    </source>
</evidence>
<evidence type="ECO:0000256" key="5">
    <source>
        <dbReference type="ARBA" id="ARBA00022989"/>
    </source>
</evidence>
<evidence type="ECO:0000256" key="6">
    <source>
        <dbReference type="ARBA" id="ARBA00023136"/>
    </source>
</evidence>
<dbReference type="GO" id="GO:0007041">
    <property type="term" value="P:lysosomal transport"/>
    <property type="evidence" value="ECO:0007669"/>
    <property type="project" value="InterPro"/>
</dbReference>
<dbReference type="GO" id="GO:0005537">
    <property type="term" value="F:D-mannose binding"/>
    <property type="evidence" value="ECO:0007669"/>
    <property type="project" value="InterPro"/>
</dbReference>
<dbReference type="Proteomes" id="UP000007819">
    <property type="component" value="Chromosome A2"/>
</dbReference>
<evidence type="ECO:0000256" key="2">
    <source>
        <dbReference type="ARBA" id="ARBA00022448"/>
    </source>
</evidence>
<reference evidence="12" key="1">
    <citation type="submission" date="2010-06" db="EMBL/GenBank/DDBJ databases">
        <authorList>
            <person name="Jiang H."/>
            <person name="Abraham K."/>
            <person name="Ali S."/>
            <person name="Alsbrooks S.L."/>
            <person name="Anim B.N."/>
            <person name="Anosike U.S."/>
            <person name="Attaway T."/>
            <person name="Bandaranaike D.P."/>
            <person name="Battles P.K."/>
            <person name="Bell S.N."/>
            <person name="Bell A.V."/>
            <person name="Beltran B."/>
            <person name="Bickham C."/>
            <person name="Bustamante Y."/>
            <person name="Caleb T."/>
            <person name="Canada A."/>
            <person name="Cardenas V."/>
            <person name="Carter K."/>
            <person name="Chacko J."/>
            <person name="Chandrabose M.N."/>
            <person name="Chavez D."/>
            <person name="Chavez A."/>
            <person name="Chen L."/>
            <person name="Chu H.-S."/>
            <person name="Claassen K.J."/>
            <person name="Cockrell R."/>
            <person name="Collins M."/>
            <person name="Cooper J.A."/>
            <person name="Cree A."/>
            <person name="Curry S.M."/>
            <person name="Da Y."/>
            <person name="Dao M.D."/>
            <person name="Das B."/>
            <person name="Davila M.-L."/>
            <person name="Davy-Carroll L."/>
            <person name="Denson S."/>
            <person name="Dinh H."/>
            <person name="Ebong V.E."/>
            <person name="Edwards J.R."/>
            <person name="Egan A."/>
            <person name="El-Daye J."/>
            <person name="Escobedo L."/>
            <person name="Fernandez S."/>
            <person name="Fernando P.R."/>
            <person name="Flagg N."/>
            <person name="Forbes L.D."/>
            <person name="Fowler R.G."/>
            <person name="Fu Q."/>
            <person name="Gabisi R.A."/>
            <person name="Ganer J."/>
            <person name="Garbino Pronczuk A."/>
            <person name="Garcia R.M."/>
            <person name="Garner T."/>
            <person name="Garrett T.E."/>
            <person name="Gonzalez D.A."/>
            <person name="Hamid H."/>
            <person name="Hawkins E.S."/>
            <person name="Hirani K."/>
            <person name="Hogues M.E."/>
            <person name="Hollins B."/>
            <person name="Hsiao C.-H."/>
            <person name="Jabil R."/>
            <person name="James M.L."/>
            <person name="Jhangiani S.N."/>
            <person name="Johnson B."/>
            <person name="Johnson Q."/>
            <person name="Joshi V."/>
            <person name="Kalu J.B."/>
            <person name="Kam C."/>
            <person name="Kashfia A."/>
            <person name="Keebler J."/>
            <person name="Kisamo H."/>
            <person name="Kovar C.L."/>
            <person name="Lago L.A."/>
            <person name="Lai C.-Y."/>
            <person name="Laidlaw J."/>
            <person name="Lara F."/>
            <person name="Le T.-K."/>
            <person name="Lee S.L."/>
            <person name="Legall F.H."/>
            <person name="Lemon S.J."/>
            <person name="Lewis L.R."/>
            <person name="Li B."/>
            <person name="Liu Y."/>
            <person name="Liu Y.-S."/>
            <person name="Lopez J."/>
            <person name="Lozado R.J."/>
            <person name="Lu J."/>
            <person name="Madu R.C."/>
            <person name="Maheshwari M."/>
            <person name="Maheshwari R."/>
            <person name="Malloy K."/>
            <person name="Martinez E."/>
            <person name="Mathew T."/>
            <person name="Mercado I.C."/>
            <person name="Mercado C."/>
            <person name="Meyer B."/>
            <person name="Montgomery K."/>
            <person name="Morgan M.B."/>
            <person name="Munidasa M."/>
            <person name="Nazareth L.V."/>
            <person name="Nelson J."/>
            <person name="Ng B.M."/>
            <person name="Nguyen N.B."/>
            <person name="Nguyen P.Q."/>
            <person name="Nguyen T."/>
            <person name="Obregon M."/>
            <person name="Okwuonu G.O."/>
            <person name="Onwere C.G."/>
            <person name="Orozco G."/>
            <person name="Parra A."/>
            <person name="Patel S."/>
            <person name="Patil S."/>
            <person name="Perez A."/>
            <person name="Perez Y."/>
            <person name="Pham C."/>
            <person name="Primus E.L."/>
            <person name="Pu L.-L."/>
            <person name="Puazo M."/>
            <person name="Qin X."/>
            <person name="Quiroz J.B."/>
            <person name="Reese J."/>
            <person name="Richards S."/>
            <person name="Rives C.M."/>
            <person name="Robberts R."/>
            <person name="Ruiz S.J."/>
            <person name="Ruiz M.J."/>
            <person name="Santibanez J."/>
            <person name="Schneider B.W."/>
            <person name="Sisson I."/>
            <person name="Smith M."/>
            <person name="Sodergren E."/>
            <person name="Song X.-Z."/>
            <person name="Song B.B."/>
            <person name="Summersgill H."/>
            <person name="Thelus R."/>
            <person name="Thornton R.D."/>
            <person name="Trejos Z.Y."/>
            <person name="Usmani K."/>
            <person name="Vattathil S."/>
            <person name="Villasana D."/>
            <person name="Walker D.L."/>
            <person name="Wang S."/>
            <person name="Wang K."/>
            <person name="White C.S."/>
            <person name="Williams A.C."/>
            <person name="Williamson J."/>
            <person name="Wilson K."/>
            <person name="Woghiren I.O."/>
            <person name="Woodworth J.R."/>
            <person name="Worley K.C."/>
            <person name="Wright R.A."/>
            <person name="Wu W."/>
            <person name="Young L."/>
            <person name="Zhang L."/>
            <person name="Zhang J."/>
            <person name="Zhu Y."/>
            <person name="Muzny D.M."/>
            <person name="Weinstock G."/>
            <person name="Gibbs R.A."/>
        </authorList>
    </citation>
    <scope>NUCLEOTIDE SEQUENCE [LARGE SCALE GENOMIC DNA]</scope>
    <source>
        <strain evidence="12">LSR1</strain>
    </source>
</reference>
<feature type="signal peptide" evidence="9">
    <location>
        <begin position="1"/>
        <end position="19"/>
    </location>
</feature>
<dbReference type="CTD" id="43223"/>
<keyword evidence="4 9" id="KW-0732">Signal</keyword>
<keyword evidence="2" id="KW-0813">Transport</keyword>
<feature type="chain" id="PRO_5035905232" description="MRH domain-containing protein" evidence="9">
    <location>
        <begin position="20"/>
        <end position="1286"/>
    </location>
</feature>
<evidence type="ECO:0000256" key="9">
    <source>
        <dbReference type="SAM" id="SignalP"/>
    </source>
</evidence>
<keyword evidence="5 8" id="KW-1133">Transmembrane helix</keyword>
<dbReference type="Pfam" id="PF00878">
    <property type="entry name" value="CIMR"/>
    <property type="match status" value="5"/>
</dbReference>
<dbReference type="GO" id="GO:0010008">
    <property type="term" value="C:endosome membrane"/>
    <property type="evidence" value="ECO:0007669"/>
    <property type="project" value="UniProtKB-SubCell"/>
</dbReference>
<evidence type="ECO:0000256" key="4">
    <source>
        <dbReference type="ARBA" id="ARBA00022729"/>
    </source>
</evidence>
<dbReference type="InterPro" id="IPR000479">
    <property type="entry name" value="CIMR_rpt"/>
</dbReference>
<evidence type="ECO:0000256" key="1">
    <source>
        <dbReference type="ARBA" id="ARBA00004308"/>
    </source>
</evidence>
<feature type="transmembrane region" description="Helical" evidence="8">
    <location>
        <begin position="1238"/>
        <end position="1256"/>
    </location>
</feature>
<accession>A0A8R2A046</accession>
<feature type="domain" description="MRH" evidence="10">
    <location>
        <begin position="608"/>
        <end position="748"/>
    </location>
</feature>
<dbReference type="SUPFAM" id="SSF50911">
    <property type="entry name" value="Mannose 6-phosphate receptor domain"/>
    <property type="match status" value="6"/>
</dbReference>
<feature type="domain" description="MRH" evidence="10">
    <location>
        <begin position="167"/>
        <end position="317"/>
    </location>
</feature>
<sequence length="1286" mass="147198">MVLYNLCLIVAAFAAVIHSEDCIFNLKHNGKDIQFDLNRLEELKKVNFNKSNDIYLNIKLCKSNEHISTCDGIKSKVCLVKSKNTKADIGSKIREVKLDVKDQLVLSLEGNTICEKNQKYSTDLTFTCNKHMNENKMDFKLNVNRCKYVIELTSEVGCPVDDLDIRNVCKVAIPHINFKFNLNPLRRLTINYLVENQNRQFELNICGRLTDNNKCGGNITTICDITDIRNPKVYAVGRYANDQLLYDTDSKSLKLIQHEKATKKKKGRRIEFIFKCDENIAPEKTKPTFLNEENYQDKTISPNIAYFEVATSTVCIPRMISCEVITKYTARFNLKPLHKRVDNWKIINKNNRGIFYLNICGYLNEYDGQISTSCTVDGKTSACYVDGSGKGISIGSTQIGPYYDGNSIILNYRDGDKCSNSLKWSTVINLTCSGETKLIHETTNFTLCTHVFNWKTPKACEILFERKDQCMVTHPWYSQTVYNISNLKDQTFEKNIEDNASFRFSICGPLQKPCNGILDSAACWSAGGTEMNIGLFTEQIVFDNGSIYMSMHGEKCVNNGQGPNSYTIIRFVCDYSDSKWIEYKKDFEECTFQFTIYTKYACTQPLKINCTVDDQLGNIFDLSKLTKSNSNYEIITNQKKTIILNVCHSVINNDINGVNCQFNSGVCLVDHNNLLYSNRYKNLGDVKESLQKKGNKIILEMVNGFYNNHKVSSVIEFICSNKSNGPVITAEENHTFIFQWFTPLVCPIHQHIKKREIINNYITLKPIDIQIYGLNYTIYICPKNNNDVNYNSEICLNKSSHGRTIILSVNKQNNIYPLQNKLYFDHKTNTVCGENTNTTVQIRFMFYCGYKLQIPKVTKNNCTTNVLSINPEMCDEKLECNAGSYDLTPIKGTHIVNINERKYYINICIPGAKGIGGIMELNNITYNIGYQLTPFKTNEEETVEMSFTYGDSCFDSRLKLPNTKYSTTMKFICDITENEGKPIFKDSKSNCTLHFEWKTSLVCSRKLVEFDRDKCAATVKISSQNVINNVTKDLKNILSVNNLIDDSTKTNYQIDFCNGSVSLNGSTFFGNMKLGYDIFKKQLIANFQNTNDKYFTNVEIIVACTKSTEKLLTFQIIPTNNGVRISTYSKVVCCMVDFNDHTYGEMCKTYQLISISTTKAVENQLSMGSENNKSIETNIEFTKIEETYLLVTEQIEESVTLVENYNTTLQQFYGKDVISDNFTDVSIVKKKEVSGTSFYTVLVLMVLVLLPLIWIYRWKLLKEIRTISYTLPFARRRRRSYNRNLM</sequence>
<evidence type="ECO:0000256" key="7">
    <source>
        <dbReference type="ARBA" id="ARBA00023157"/>
    </source>
</evidence>
<keyword evidence="12" id="KW-1185">Reference proteome</keyword>
<reference evidence="11" key="2">
    <citation type="submission" date="2022-06" db="UniProtKB">
        <authorList>
            <consortium name="EnsemblMetazoa"/>
        </authorList>
    </citation>
    <scope>IDENTIFICATION</scope>
</reference>
<organism evidence="11 12">
    <name type="scientific">Acyrthosiphon pisum</name>
    <name type="common">Pea aphid</name>
    <dbReference type="NCBI Taxonomy" id="7029"/>
    <lineage>
        <taxon>Eukaryota</taxon>
        <taxon>Metazoa</taxon>
        <taxon>Ecdysozoa</taxon>
        <taxon>Arthropoda</taxon>
        <taxon>Hexapoda</taxon>
        <taxon>Insecta</taxon>
        <taxon>Pterygota</taxon>
        <taxon>Neoptera</taxon>
        <taxon>Paraneoptera</taxon>
        <taxon>Hemiptera</taxon>
        <taxon>Sternorrhyncha</taxon>
        <taxon>Aphidomorpha</taxon>
        <taxon>Aphidoidea</taxon>
        <taxon>Aphididae</taxon>
        <taxon>Macrosiphini</taxon>
        <taxon>Acyrthosiphon</taxon>
    </lineage>
</organism>
<dbReference type="KEGG" id="api:100161559"/>
<evidence type="ECO:0000313" key="11">
    <source>
        <dbReference type="EnsemblMetazoa" id="XP_001943861.2"/>
    </source>
</evidence>
<dbReference type="RefSeq" id="XP_001943861.2">
    <property type="nucleotide sequence ID" value="XM_001943826.4"/>
</dbReference>
<feature type="domain" description="MRH" evidence="10">
    <location>
        <begin position="320"/>
        <end position="462"/>
    </location>
</feature>
<evidence type="ECO:0000256" key="8">
    <source>
        <dbReference type="SAM" id="Phobius"/>
    </source>
</evidence>
<dbReference type="PROSITE" id="PS51914">
    <property type="entry name" value="MRH"/>
    <property type="match status" value="6"/>
</dbReference>
<keyword evidence="7" id="KW-1015">Disulfide bond</keyword>
<protein>
    <recommendedName>
        <fullName evidence="10">MRH domain-containing protein</fullName>
    </recommendedName>
</protein>
<keyword evidence="6 8" id="KW-0472">Membrane</keyword>
<dbReference type="PANTHER" id="PTHR15071">
    <property type="entry name" value="MANNOSE-6-PHOSPHATE RECEPTOR FAMILY MEMBER"/>
    <property type="match status" value="1"/>
</dbReference>
<name>A0A8R2A046_ACYPI</name>
<keyword evidence="3 8" id="KW-0812">Transmembrane</keyword>
<proteinExistence type="predicted"/>
<dbReference type="Gene3D" id="2.70.130.10">
    <property type="entry name" value="Mannose-6-phosphate receptor binding domain"/>
    <property type="match status" value="6"/>
</dbReference>
<evidence type="ECO:0000313" key="12">
    <source>
        <dbReference type="Proteomes" id="UP000007819"/>
    </source>
</evidence>
<feature type="domain" description="MRH" evidence="10">
    <location>
        <begin position="468"/>
        <end position="604"/>
    </location>
</feature>
<comment type="subcellular location">
    <subcellularLocation>
        <location evidence="1">Endomembrane system</location>
    </subcellularLocation>
</comment>
<feature type="domain" description="MRH" evidence="10">
    <location>
        <begin position="878"/>
        <end position="1005"/>
    </location>
</feature>
<dbReference type="GeneID" id="100161559"/>
<dbReference type="SMART" id="SM01404">
    <property type="entry name" value="CIMR"/>
    <property type="match status" value="5"/>
</dbReference>
<dbReference type="EnsemblMetazoa" id="XM_001943826.5">
    <property type="protein sequence ID" value="XP_001943861.2"/>
    <property type="gene ID" value="LOC100161559"/>
</dbReference>
<dbReference type="GO" id="GO:0038023">
    <property type="term" value="F:signaling receptor activity"/>
    <property type="evidence" value="ECO:0007669"/>
    <property type="project" value="InterPro"/>
</dbReference>
<dbReference type="InterPro" id="IPR044865">
    <property type="entry name" value="MRH_dom"/>
</dbReference>
<dbReference type="InterPro" id="IPR009011">
    <property type="entry name" value="Man6P_isomerase_rcpt-bd_dom_sf"/>
</dbReference>